<dbReference type="Pfam" id="PF04333">
    <property type="entry name" value="MlaA"/>
    <property type="match status" value="1"/>
</dbReference>
<dbReference type="PANTHER" id="PTHR30035:SF3">
    <property type="entry name" value="INTERMEMBRANE PHOSPHOLIPID TRANSPORT SYSTEM LIPOPROTEIN MLAA"/>
    <property type="match status" value="1"/>
</dbReference>
<feature type="signal peptide" evidence="3">
    <location>
        <begin position="1"/>
        <end position="26"/>
    </location>
</feature>
<proteinExistence type="inferred from homology"/>
<evidence type="ECO:0000256" key="3">
    <source>
        <dbReference type="SAM" id="SignalP"/>
    </source>
</evidence>
<dbReference type="HOGENOM" id="CLU_1053407_0_0_5"/>
<evidence type="ECO:0000256" key="1">
    <source>
        <dbReference type="ARBA" id="ARBA00010634"/>
    </source>
</evidence>
<name>D7A1D0_ANCN5</name>
<dbReference type="AlphaFoldDB" id="D7A1D0"/>
<keyword evidence="2 3" id="KW-0732">Signal</keyword>
<dbReference type="InterPro" id="IPR007428">
    <property type="entry name" value="MlaA"/>
</dbReference>
<keyword evidence="5" id="KW-1185">Reference proteome</keyword>
<gene>
    <name evidence="4" type="ordered locus">Snov_2192</name>
</gene>
<protein>
    <submittedName>
        <fullName evidence="4">VacJ family lipoprotein</fullName>
    </submittedName>
</protein>
<accession>D7A1D0</accession>
<dbReference type="Proteomes" id="UP000006633">
    <property type="component" value="Chromosome"/>
</dbReference>
<dbReference type="PANTHER" id="PTHR30035">
    <property type="entry name" value="LIPOPROTEIN VACJ-RELATED"/>
    <property type="match status" value="1"/>
</dbReference>
<keyword evidence="4" id="KW-0449">Lipoprotein</keyword>
<feature type="chain" id="PRO_5003092041" evidence="3">
    <location>
        <begin position="27"/>
        <end position="264"/>
    </location>
</feature>
<dbReference type="EMBL" id="CP002026">
    <property type="protein sequence ID" value="ADH89488.1"/>
    <property type="molecule type" value="Genomic_DNA"/>
</dbReference>
<reference evidence="4 5" key="1">
    <citation type="journal article" date="2012" name="Stand. Genomic Sci.">
        <title>Complete genome sequence of the facultatively chemolithoautotrophic and methylotrophic alpha Proteobacterium Starkeya novella type strain (ATCC 8093(T)).</title>
        <authorList>
            <person name="Kappler U."/>
            <person name="Davenport K."/>
            <person name="Beatson S."/>
            <person name="Lucas S."/>
            <person name="Lapidus A."/>
            <person name="Copeland A."/>
            <person name="Berry K.W."/>
            <person name="Glavina Del Rio T."/>
            <person name="Hammon N."/>
            <person name="Dalin E."/>
            <person name="Tice H."/>
            <person name="Pitluck S."/>
            <person name="Richardson P."/>
            <person name="Bruce D."/>
            <person name="Goodwin L.A."/>
            <person name="Han C."/>
            <person name="Tapia R."/>
            <person name="Detter J.C."/>
            <person name="Chang Y.J."/>
            <person name="Jeffries C.D."/>
            <person name="Land M."/>
            <person name="Hauser L."/>
            <person name="Kyrpides N.C."/>
            <person name="Goker M."/>
            <person name="Ivanova N."/>
            <person name="Klenk H.P."/>
            <person name="Woyke T."/>
        </authorList>
    </citation>
    <scope>NUCLEOTIDE SEQUENCE [LARGE SCALE GENOMIC DNA]</scope>
    <source>
        <strain evidence="5">ATCC 8093 / DSM 506 / JCM 20403 / CCM 1077 / IAM 12100 / NBRC 12443 / NCIMB 10456</strain>
    </source>
</reference>
<sequence>MRVSKTSLPLALAGAILVAAAVPASAQVATSAVWDPLEQLNRGIYTFNTAFVGVVAAPVINAYRNNVPASVQIGVDNVFTNLREPLTAISSAVQGDLSNTGTSIGRFAINSVAGIGGIFDVATRMGWVSRADDLGNAMCSYGVPAGPYLVLPFVGPSNTREIAGTLVTYGLTYSVWDDGTVAYVVADRVAAAAADMPLPPAETSVVVTPPAGGATPAPAAPAATAPSYEDMRANYMGFREQLCAGSIPAANLKPSPLGGVIRIN</sequence>
<dbReference type="GO" id="GO:0016020">
    <property type="term" value="C:membrane"/>
    <property type="evidence" value="ECO:0007669"/>
    <property type="project" value="InterPro"/>
</dbReference>
<dbReference type="GO" id="GO:0120010">
    <property type="term" value="P:intermembrane phospholipid transfer"/>
    <property type="evidence" value="ECO:0007669"/>
    <property type="project" value="TreeGrafter"/>
</dbReference>
<dbReference type="STRING" id="639283.Snov_2192"/>
<evidence type="ECO:0000313" key="4">
    <source>
        <dbReference type="EMBL" id="ADH89488.1"/>
    </source>
</evidence>
<dbReference type="eggNOG" id="COG2853">
    <property type="taxonomic scope" value="Bacteria"/>
</dbReference>
<organism evidence="4 5">
    <name type="scientific">Ancylobacter novellus (strain ATCC 8093 / DSM 506 / JCM 20403 / CCM 1077 / IAM 12100 / NBRC 12443 / NCIMB 10456)</name>
    <name type="common">Starkeya novella</name>
    <dbReference type="NCBI Taxonomy" id="639283"/>
    <lineage>
        <taxon>Bacteria</taxon>
        <taxon>Pseudomonadati</taxon>
        <taxon>Pseudomonadota</taxon>
        <taxon>Alphaproteobacteria</taxon>
        <taxon>Hyphomicrobiales</taxon>
        <taxon>Xanthobacteraceae</taxon>
        <taxon>Ancylobacter</taxon>
    </lineage>
</organism>
<evidence type="ECO:0000256" key="2">
    <source>
        <dbReference type="ARBA" id="ARBA00022729"/>
    </source>
</evidence>
<evidence type="ECO:0000313" key="5">
    <source>
        <dbReference type="Proteomes" id="UP000006633"/>
    </source>
</evidence>
<dbReference type="KEGG" id="sno:Snov_2192"/>
<dbReference type="PRINTS" id="PR01805">
    <property type="entry name" value="VACJLIPOPROT"/>
</dbReference>
<comment type="similarity">
    <text evidence="1">Belongs to the MlaA family.</text>
</comment>